<dbReference type="HOGENOM" id="CLU_096072_5_0_9"/>
<evidence type="ECO:0000313" key="9">
    <source>
        <dbReference type="EMBL" id="EFQ04718.1"/>
    </source>
</evidence>
<keyword evidence="6" id="KW-0804">Transcription</keyword>
<feature type="binding site" evidence="7">
    <location>
        <position position="96"/>
    </location>
    <ligand>
        <name>Zn(2+)</name>
        <dbReference type="ChEBI" id="CHEBI:29105"/>
    </ligand>
</feature>
<comment type="caution">
    <text evidence="9">The sequence shown here is derived from an EMBL/GenBank/DDBJ whole genome shotgun (WGS) entry which is preliminary data.</text>
</comment>
<dbReference type="CDD" id="cd07153">
    <property type="entry name" value="Fur_like"/>
    <property type="match status" value="1"/>
</dbReference>
<organism evidence="9 10">
    <name type="scientific">Megasphaera micronuciformis F0359</name>
    <dbReference type="NCBI Taxonomy" id="706434"/>
    <lineage>
        <taxon>Bacteria</taxon>
        <taxon>Bacillati</taxon>
        <taxon>Bacillota</taxon>
        <taxon>Negativicutes</taxon>
        <taxon>Veillonellales</taxon>
        <taxon>Veillonellaceae</taxon>
        <taxon>Megasphaera</taxon>
    </lineage>
</organism>
<dbReference type="GO" id="GO:0045892">
    <property type="term" value="P:negative regulation of DNA-templated transcription"/>
    <property type="evidence" value="ECO:0007669"/>
    <property type="project" value="TreeGrafter"/>
</dbReference>
<dbReference type="InterPro" id="IPR036388">
    <property type="entry name" value="WH-like_DNA-bd_sf"/>
</dbReference>
<dbReference type="STRING" id="706434.HMPREF9429_00470"/>
<sequence length="146" mass="16703">MIDGQDYKRLLHSHRMKSTKPRNAVLSVLGEKDCALTAEEIYRALVQKGDGVNFSTVYRVLELFAEKRLVTKTFFSDSRSYGFSLKTAEHMHHLICMKCHKRIDISHCPLGDFECRVAAETGFDIRGHNLELFGYCSECRPQGENT</sequence>
<feature type="binding site" evidence="8">
    <location>
        <position position="128"/>
    </location>
    <ligand>
        <name>Fe cation</name>
        <dbReference type="ChEBI" id="CHEBI:24875"/>
    </ligand>
</feature>
<name>E2ZAK7_9FIRM</name>
<evidence type="ECO:0000256" key="8">
    <source>
        <dbReference type="PIRSR" id="PIRSR602481-2"/>
    </source>
</evidence>
<comment type="similarity">
    <text evidence="1">Belongs to the Fur family.</text>
</comment>
<evidence type="ECO:0000256" key="5">
    <source>
        <dbReference type="ARBA" id="ARBA00023125"/>
    </source>
</evidence>
<evidence type="ECO:0000256" key="4">
    <source>
        <dbReference type="ARBA" id="ARBA00023015"/>
    </source>
</evidence>
<comment type="cofactor">
    <cofactor evidence="8">
        <name>Mn(2+)</name>
        <dbReference type="ChEBI" id="CHEBI:29035"/>
    </cofactor>
    <cofactor evidence="8">
        <name>Fe(2+)</name>
        <dbReference type="ChEBI" id="CHEBI:29033"/>
    </cofactor>
    <text evidence="8">Binds 1 Mn(2+) or Fe(2+) ion per subunit.</text>
</comment>
<dbReference type="RefSeq" id="WP_006941301.1">
    <property type="nucleotide sequence ID" value="NZ_GL538185.1"/>
</dbReference>
<keyword evidence="3 7" id="KW-0862">Zinc</keyword>
<dbReference type="PANTHER" id="PTHR33202:SF8">
    <property type="entry name" value="PEROXIDE-RESPONSIVE REPRESSOR PERR"/>
    <property type="match status" value="1"/>
</dbReference>
<dbReference type="GO" id="GO:1900376">
    <property type="term" value="P:regulation of secondary metabolite biosynthetic process"/>
    <property type="evidence" value="ECO:0007669"/>
    <property type="project" value="TreeGrafter"/>
</dbReference>
<dbReference type="GO" id="GO:0000976">
    <property type="term" value="F:transcription cis-regulatory region binding"/>
    <property type="evidence" value="ECO:0007669"/>
    <property type="project" value="TreeGrafter"/>
</dbReference>
<keyword evidence="2" id="KW-0678">Repressor</keyword>
<evidence type="ECO:0000313" key="10">
    <source>
        <dbReference type="Proteomes" id="UP000003195"/>
    </source>
</evidence>
<evidence type="ECO:0000256" key="6">
    <source>
        <dbReference type="ARBA" id="ARBA00023163"/>
    </source>
</evidence>
<dbReference type="Gene3D" id="1.10.10.10">
    <property type="entry name" value="Winged helix-like DNA-binding domain superfamily/Winged helix DNA-binding domain"/>
    <property type="match status" value="1"/>
</dbReference>
<gene>
    <name evidence="9" type="ORF">HMPREF9429_00470</name>
</gene>
<reference evidence="9 10" key="1">
    <citation type="submission" date="2010-08" db="EMBL/GenBank/DDBJ databases">
        <authorList>
            <person name="Weinstock G."/>
            <person name="Sodergren E."/>
            <person name="Clifton S."/>
            <person name="Fulton L."/>
            <person name="Fulton B."/>
            <person name="Courtney L."/>
            <person name="Fronick C."/>
            <person name="Harrison M."/>
            <person name="Strong C."/>
            <person name="Farmer C."/>
            <person name="Delahaunty K."/>
            <person name="Markovic C."/>
            <person name="Hall O."/>
            <person name="Minx P."/>
            <person name="Tomlinson C."/>
            <person name="Mitreva M."/>
            <person name="Hou S."/>
            <person name="Chen J."/>
            <person name="Wollam A."/>
            <person name="Pepin K.H."/>
            <person name="Johnson M."/>
            <person name="Bhonagiri V."/>
            <person name="Zhang X."/>
            <person name="Suruliraj S."/>
            <person name="Warren W."/>
            <person name="Chinwalla A."/>
            <person name="Mardis E.R."/>
            <person name="Wilson R.K."/>
        </authorList>
    </citation>
    <scope>NUCLEOTIDE SEQUENCE [LARGE SCALE GENOMIC DNA]</scope>
    <source>
        <strain evidence="9 10">F0359</strain>
    </source>
</reference>
<keyword evidence="7" id="KW-0479">Metal-binding</keyword>
<feature type="binding site" evidence="7">
    <location>
        <position position="136"/>
    </location>
    <ligand>
        <name>Zn(2+)</name>
        <dbReference type="ChEBI" id="CHEBI:29105"/>
    </ligand>
</feature>
<keyword evidence="4" id="KW-0805">Transcription regulation</keyword>
<keyword evidence="8" id="KW-0408">Iron</keyword>
<protein>
    <submittedName>
        <fullName evidence="9">Transcriptional regulator, Fur family</fullName>
    </submittedName>
</protein>
<evidence type="ECO:0000256" key="2">
    <source>
        <dbReference type="ARBA" id="ARBA00022491"/>
    </source>
</evidence>
<evidence type="ECO:0000256" key="1">
    <source>
        <dbReference type="ARBA" id="ARBA00007957"/>
    </source>
</evidence>
<evidence type="ECO:0000256" key="7">
    <source>
        <dbReference type="PIRSR" id="PIRSR602481-1"/>
    </source>
</evidence>
<accession>E2ZAK7</accession>
<dbReference type="Proteomes" id="UP000003195">
    <property type="component" value="Unassembled WGS sequence"/>
</dbReference>
<dbReference type="GO" id="GO:0003700">
    <property type="term" value="F:DNA-binding transcription factor activity"/>
    <property type="evidence" value="ECO:0007669"/>
    <property type="project" value="InterPro"/>
</dbReference>
<dbReference type="Gene3D" id="3.30.1490.190">
    <property type="match status" value="1"/>
</dbReference>
<proteinExistence type="inferred from homology"/>
<dbReference type="AlphaFoldDB" id="E2ZAK7"/>
<feature type="binding site" evidence="7">
    <location>
        <position position="139"/>
    </location>
    <ligand>
        <name>Zn(2+)</name>
        <dbReference type="ChEBI" id="CHEBI:29105"/>
    </ligand>
</feature>
<dbReference type="PANTHER" id="PTHR33202">
    <property type="entry name" value="ZINC UPTAKE REGULATION PROTEIN"/>
    <property type="match status" value="1"/>
</dbReference>
<dbReference type="EMBL" id="AECS01000011">
    <property type="protein sequence ID" value="EFQ04718.1"/>
    <property type="molecule type" value="Genomic_DNA"/>
</dbReference>
<keyword evidence="5" id="KW-0238">DNA-binding</keyword>
<comment type="cofactor">
    <cofactor evidence="7">
        <name>Zn(2+)</name>
        <dbReference type="ChEBI" id="CHEBI:29105"/>
    </cofactor>
    <text evidence="7">Binds 1 zinc ion per subunit.</text>
</comment>
<dbReference type="OrthoDB" id="8659436at2"/>
<evidence type="ECO:0000256" key="3">
    <source>
        <dbReference type="ARBA" id="ARBA00022833"/>
    </source>
</evidence>
<dbReference type="InterPro" id="IPR036390">
    <property type="entry name" value="WH_DNA-bd_sf"/>
</dbReference>
<dbReference type="Pfam" id="PF01475">
    <property type="entry name" value="FUR"/>
    <property type="match status" value="1"/>
</dbReference>
<dbReference type="SUPFAM" id="SSF46785">
    <property type="entry name" value="Winged helix' DNA-binding domain"/>
    <property type="match status" value="1"/>
</dbReference>
<feature type="binding site" evidence="8">
    <location>
        <position position="90"/>
    </location>
    <ligand>
        <name>Fe cation</name>
        <dbReference type="ChEBI" id="CHEBI:24875"/>
    </ligand>
</feature>
<dbReference type="InterPro" id="IPR043135">
    <property type="entry name" value="Fur_C"/>
</dbReference>
<dbReference type="GO" id="GO:0008270">
    <property type="term" value="F:zinc ion binding"/>
    <property type="evidence" value="ECO:0007669"/>
    <property type="project" value="TreeGrafter"/>
</dbReference>
<dbReference type="eggNOG" id="COG0735">
    <property type="taxonomic scope" value="Bacteria"/>
</dbReference>
<dbReference type="InterPro" id="IPR002481">
    <property type="entry name" value="FUR"/>
</dbReference>
<keyword evidence="10" id="KW-1185">Reference proteome</keyword>
<feature type="binding site" evidence="7">
    <location>
        <position position="99"/>
    </location>
    <ligand>
        <name>Zn(2+)</name>
        <dbReference type="ChEBI" id="CHEBI:29105"/>
    </ligand>
</feature>